<dbReference type="PIRSF" id="PIRSF000126">
    <property type="entry name" value="11-beta-HSD1"/>
    <property type="match status" value="1"/>
</dbReference>
<evidence type="ECO:0000256" key="1">
    <source>
        <dbReference type="ARBA" id="ARBA00006484"/>
    </source>
</evidence>
<dbReference type="RefSeq" id="WP_067764417.1">
    <property type="nucleotide sequence ID" value="NZ_CP183909.1"/>
</dbReference>
<proteinExistence type="inferred from homology"/>
<keyword evidence="2" id="KW-0560">Oxidoreductase</keyword>
<dbReference type="Proteomes" id="UP000185753">
    <property type="component" value="Unassembled WGS sequence"/>
</dbReference>
<dbReference type="PRINTS" id="PR00081">
    <property type="entry name" value="GDHRDH"/>
</dbReference>
<dbReference type="PANTHER" id="PTHR44196:SF1">
    <property type="entry name" value="DEHYDROGENASE_REDUCTASE SDR FAMILY MEMBER 7B"/>
    <property type="match status" value="1"/>
</dbReference>
<dbReference type="PROSITE" id="PS00061">
    <property type="entry name" value="ADH_SHORT"/>
    <property type="match status" value="1"/>
</dbReference>
<dbReference type="SMART" id="SM00822">
    <property type="entry name" value="PKS_KR"/>
    <property type="match status" value="1"/>
</dbReference>
<organism evidence="5 6">
    <name type="scientific">Acinetobacter gandensis</name>
    <dbReference type="NCBI Taxonomy" id="1443941"/>
    <lineage>
        <taxon>Bacteria</taxon>
        <taxon>Pseudomonadati</taxon>
        <taxon>Pseudomonadota</taxon>
        <taxon>Gammaproteobacteria</taxon>
        <taxon>Moraxellales</taxon>
        <taxon>Moraxellaceae</taxon>
        <taxon>Acinetobacter</taxon>
    </lineage>
</organism>
<sequence>MAKFENLDGKVVWITGASSGIGKTMAAECAAQGAQLILTARRVDELESVRLSLTNPEHHIVVAADLTNENQVRHAYEQVLQRKGRIDWLINNAGLSQRALISETSMQTERAIMEVDYFSQVFLTKTVLPTFLAQKSGRIAFVSSVAGLLGTQYRASYSAAKAAIHMWANSLRAEVAQDGIEVSVIFPGFVKTNVSINALNGEGKAQGYDNEATANGLEADDFAKITIKALQQGQEYIVVGGRKEKLGVVVSRLSPKTLYKMIRKMKVK</sequence>
<comment type="caution">
    <text evidence="5">The sequence shown here is derived from an EMBL/GenBank/DDBJ whole genome shotgun (WGS) entry which is preliminary data.</text>
</comment>
<keyword evidence="6" id="KW-1185">Reference proteome</keyword>
<dbReference type="Pfam" id="PF00106">
    <property type="entry name" value="adh_short"/>
    <property type="match status" value="1"/>
</dbReference>
<dbReference type="AlphaFoldDB" id="A0A1A7RAB6"/>
<dbReference type="GO" id="GO:0016020">
    <property type="term" value="C:membrane"/>
    <property type="evidence" value="ECO:0007669"/>
    <property type="project" value="TreeGrafter"/>
</dbReference>
<dbReference type="STRING" id="1443941.A9J31_04815"/>
<dbReference type="InterPro" id="IPR057326">
    <property type="entry name" value="KR_dom"/>
</dbReference>
<dbReference type="NCBIfam" id="NF004825">
    <property type="entry name" value="PRK06181.1"/>
    <property type="match status" value="1"/>
</dbReference>
<evidence type="ECO:0000256" key="3">
    <source>
        <dbReference type="RuleBase" id="RU000363"/>
    </source>
</evidence>
<dbReference type="Gene3D" id="3.40.50.720">
    <property type="entry name" value="NAD(P)-binding Rossmann-like Domain"/>
    <property type="match status" value="1"/>
</dbReference>
<evidence type="ECO:0000259" key="4">
    <source>
        <dbReference type="SMART" id="SM00822"/>
    </source>
</evidence>
<protein>
    <submittedName>
        <fullName evidence="5">Oxidoreductase</fullName>
    </submittedName>
</protein>
<dbReference type="OrthoDB" id="9810734at2"/>
<name>A0A1A7RAB6_9GAMM</name>
<evidence type="ECO:0000313" key="6">
    <source>
        <dbReference type="Proteomes" id="UP000185753"/>
    </source>
</evidence>
<dbReference type="PANTHER" id="PTHR44196">
    <property type="entry name" value="DEHYDROGENASE/REDUCTASE SDR FAMILY MEMBER 7B"/>
    <property type="match status" value="1"/>
</dbReference>
<gene>
    <name evidence="5" type="ORF">A9J31_04815</name>
</gene>
<feature type="domain" description="Ketoreductase" evidence="4">
    <location>
        <begin position="10"/>
        <end position="193"/>
    </location>
</feature>
<dbReference type="SUPFAM" id="SSF51735">
    <property type="entry name" value="NAD(P)-binding Rossmann-fold domains"/>
    <property type="match status" value="1"/>
</dbReference>
<dbReference type="GO" id="GO:0016491">
    <property type="term" value="F:oxidoreductase activity"/>
    <property type="evidence" value="ECO:0007669"/>
    <property type="project" value="UniProtKB-KW"/>
</dbReference>
<reference evidence="6" key="1">
    <citation type="submission" date="2016-06" db="EMBL/GenBank/DDBJ databases">
        <authorList>
            <person name="Radolfova-Krizova L."/>
            <person name="Nemec A."/>
        </authorList>
    </citation>
    <scope>NUCLEOTIDE SEQUENCE [LARGE SCALE GENOMIC DNA]</scope>
    <source>
        <strain evidence="6">ANC 4275</strain>
    </source>
</reference>
<dbReference type="InterPro" id="IPR020904">
    <property type="entry name" value="Sc_DH/Rdtase_CS"/>
</dbReference>
<evidence type="ECO:0000313" key="5">
    <source>
        <dbReference type="EMBL" id="OBX28408.1"/>
    </source>
</evidence>
<dbReference type="PRINTS" id="PR00080">
    <property type="entry name" value="SDRFAMILY"/>
</dbReference>
<accession>A0A1A7RAB6</accession>
<evidence type="ECO:0000256" key="2">
    <source>
        <dbReference type="ARBA" id="ARBA00023002"/>
    </source>
</evidence>
<comment type="similarity">
    <text evidence="1 3">Belongs to the short-chain dehydrogenases/reductases (SDR) family.</text>
</comment>
<dbReference type="EMBL" id="LZDS01000025">
    <property type="protein sequence ID" value="OBX28408.1"/>
    <property type="molecule type" value="Genomic_DNA"/>
</dbReference>
<dbReference type="InterPro" id="IPR002347">
    <property type="entry name" value="SDR_fam"/>
</dbReference>
<dbReference type="InterPro" id="IPR036291">
    <property type="entry name" value="NAD(P)-bd_dom_sf"/>
</dbReference>